<organism evidence="4 5">
    <name type="scientific">Actinomortierella ambigua</name>
    <dbReference type="NCBI Taxonomy" id="1343610"/>
    <lineage>
        <taxon>Eukaryota</taxon>
        <taxon>Fungi</taxon>
        <taxon>Fungi incertae sedis</taxon>
        <taxon>Mucoromycota</taxon>
        <taxon>Mortierellomycotina</taxon>
        <taxon>Mortierellomycetes</taxon>
        <taxon>Mortierellales</taxon>
        <taxon>Mortierellaceae</taxon>
        <taxon>Actinomortierella</taxon>
    </lineage>
</organism>
<keyword evidence="2" id="KW-0378">Hydrolase</keyword>
<proteinExistence type="inferred from homology"/>
<feature type="domain" description="Carboxylesterase type B" evidence="3">
    <location>
        <begin position="14"/>
        <end position="513"/>
    </location>
</feature>
<comment type="similarity">
    <text evidence="1">Belongs to the type-B carboxylesterase/lipase family.</text>
</comment>
<dbReference type="InterPro" id="IPR029058">
    <property type="entry name" value="AB_hydrolase_fold"/>
</dbReference>
<dbReference type="PANTHER" id="PTHR43142:SF1">
    <property type="entry name" value="CARBOXYLIC ESTER HYDROLASE"/>
    <property type="match status" value="1"/>
</dbReference>
<dbReference type="EMBL" id="JAAAJB010000001">
    <property type="protein sequence ID" value="KAG0270685.1"/>
    <property type="molecule type" value="Genomic_DNA"/>
</dbReference>
<keyword evidence="5" id="KW-1185">Reference proteome</keyword>
<evidence type="ECO:0000313" key="5">
    <source>
        <dbReference type="Proteomes" id="UP000807716"/>
    </source>
</evidence>
<dbReference type="OrthoDB" id="3200163at2759"/>
<name>A0A9P6UDK7_9FUNG</name>
<evidence type="ECO:0000256" key="1">
    <source>
        <dbReference type="ARBA" id="ARBA00005964"/>
    </source>
</evidence>
<dbReference type="PANTHER" id="PTHR43142">
    <property type="entry name" value="CARBOXYLIC ESTER HYDROLASE"/>
    <property type="match status" value="1"/>
</dbReference>
<evidence type="ECO:0000259" key="3">
    <source>
        <dbReference type="Pfam" id="PF00135"/>
    </source>
</evidence>
<evidence type="ECO:0000313" key="4">
    <source>
        <dbReference type="EMBL" id="KAG0270685.1"/>
    </source>
</evidence>
<dbReference type="SUPFAM" id="SSF53474">
    <property type="entry name" value="alpha/beta-Hydrolases"/>
    <property type="match status" value="1"/>
</dbReference>
<dbReference type="AlphaFoldDB" id="A0A9P6UDK7"/>
<comment type="caution">
    <text evidence="4">The sequence shown here is derived from an EMBL/GenBank/DDBJ whole genome shotgun (WGS) entry which is preliminary data.</text>
</comment>
<reference evidence="4" key="1">
    <citation type="journal article" date="2020" name="Fungal Divers.">
        <title>Resolving the Mortierellaceae phylogeny through synthesis of multi-gene phylogenetics and phylogenomics.</title>
        <authorList>
            <person name="Vandepol N."/>
            <person name="Liber J."/>
            <person name="Desiro A."/>
            <person name="Na H."/>
            <person name="Kennedy M."/>
            <person name="Barry K."/>
            <person name="Grigoriev I.V."/>
            <person name="Miller A.N."/>
            <person name="O'Donnell K."/>
            <person name="Stajich J.E."/>
            <person name="Bonito G."/>
        </authorList>
    </citation>
    <scope>NUCLEOTIDE SEQUENCE</scope>
    <source>
        <strain evidence="4">BC1065</strain>
    </source>
</reference>
<evidence type="ECO:0000256" key="2">
    <source>
        <dbReference type="ARBA" id="ARBA00022801"/>
    </source>
</evidence>
<gene>
    <name evidence="4" type="ORF">DFQ27_000035</name>
</gene>
<protein>
    <recommendedName>
        <fullName evidence="3">Carboxylesterase type B domain-containing protein</fullName>
    </recommendedName>
</protein>
<accession>A0A9P6UDK7</accession>
<dbReference type="Gene3D" id="3.40.50.1820">
    <property type="entry name" value="alpha/beta hydrolase"/>
    <property type="match status" value="1"/>
</dbReference>
<dbReference type="GO" id="GO:0016787">
    <property type="term" value="F:hydrolase activity"/>
    <property type="evidence" value="ECO:0007669"/>
    <property type="project" value="UniProtKB-KW"/>
</dbReference>
<dbReference type="Pfam" id="PF00135">
    <property type="entry name" value="COesterase"/>
    <property type="match status" value="1"/>
</dbReference>
<sequence>MASITDKTPVLLIPGLGSIRGVVDEQVPVVKYLNIPFATVEKRWSPATPVKHWEGVRDGTKIGPAPTQSEKVLENLAFQQGVSQRPYKEVFSERNGLNLNVFAPHPSVLEKRSGKDPLPVLVWVHGGGFQIGGSYIPQYDGTNLVAQSISRGEPIIYVSINYRLQHLGWAASKELKEEIDNDSTLTGEQKAVGNWGLQDQKLAFLWVRDHIGAFGGNARNITAFGESAGSISLAYHLMTPAHHGLFQRAILQSGASLSLPTKDIKHTGQAYFDYLLQQHGIPTDDSISGAEKLARLRAIPEEVLAAKWPDDLLFSLPTIDGVLIDSPSCVWHFDPSRLDPNIEFVMITVNRDETTVFGDLMGTRQHRLWTKYASRFVTDPATEGVERVEKLFGVPTNDAETLRATVEISNYAVFQVPQVSFGDTVLRAHHELGRRVELAFCFFDIENEAFNAQFPGLGASHGIEMLYTFDSPNNRKFLTEREQQLAAQIQDLFLRVATFTKPIPTIRKSKSLWGDRHDEVVFFKKDLTVGRTNVADWLNKDKYDYILRFLKSQTPRYERGDWKDQGVPCFKIVQ</sequence>
<dbReference type="Proteomes" id="UP000807716">
    <property type="component" value="Unassembled WGS sequence"/>
</dbReference>
<dbReference type="InterPro" id="IPR002018">
    <property type="entry name" value="CarbesteraseB"/>
</dbReference>